<accession>A0A426ZSZ4</accession>
<dbReference type="Proteomes" id="UP000287651">
    <property type="component" value="Unassembled WGS sequence"/>
</dbReference>
<evidence type="ECO:0000313" key="2">
    <source>
        <dbReference type="Proteomes" id="UP000287651"/>
    </source>
</evidence>
<proteinExistence type="predicted"/>
<reference evidence="1 2" key="1">
    <citation type="journal article" date="2014" name="Agronomy (Basel)">
        <title>A Draft Genome Sequence for Ensete ventricosum, the Drought-Tolerant Tree Against Hunger.</title>
        <authorList>
            <person name="Harrison J."/>
            <person name="Moore K.A."/>
            <person name="Paszkiewicz K."/>
            <person name="Jones T."/>
            <person name="Grant M."/>
            <person name="Ambacheew D."/>
            <person name="Muzemil S."/>
            <person name="Studholme D.J."/>
        </authorList>
    </citation>
    <scope>NUCLEOTIDE SEQUENCE [LARGE SCALE GENOMIC DNA]</scope>
</reference>
<organism evidence="1 2">
    <name type="scientific">Ensete ventricosum</name>
    <name type="common">Abyssinian banana</name>
    <name type="synonym">Musa ensete</name>
    <dbReference type="NCBI Taxonomy" id="4639"/>
    <lineage>
        <taxon>Eukaryota</taxon>
        <taxon>Viridiplantae</taxon>
        <taxon>Streptophyta</taxon>
        <taxon>Embryophyta</taxon>
        <taxon>Tracheophyta</taxon>
        <taxon>Spermatophyta</taxon>
        <taxon>Magnoliopsida</taxon>
        <taxon>Liliopsida</taxon>
        <taxon>Zingiberales</taxon>
        <taxon>Musaceae</taxon>
        <taxon>Ensete</taxon>
    </lineage>
</organism>
<dbReference type="EMBL" id="AMZH03005174">
    <property type="protein sequence ID" value="RRT67068.1"/>
    <property type="molecule type" value="Genomic_DNA"/>
</dbReference>
<evidence type="ECO:0000313" key="1">
    <source>
        <dbReference type="EMBL" id="RRT67068.1"/>
    </source>
</evidence>
<protein>
    <submittedName>
        <fullName evidence="1">Uncharacterized protein</fullName>
    </submittedName>
</protein>
<name>A0A426ZSZ4_ENSVE</name>
<dbReference type="AlphaFoldDB" id="A0A426ZSZ4"/>
<comment type="caution">
    <text evidence="1">The sequence shown here is derived from an EMBL/GenBank/DDBJ whole genome shotgun (WGS) entry which is preliminary data.</text>
</comment>
<gene>
    <name evidence="1" type="ORF">B296_00025221</name>
</gene>
<sequence>MVRTFSQISLLYFVKKMTCDSRASWGEETSPRVGRSVMHMEHLLLLKQPGQCKPPFQNMWLHLQQLLDQCFLLY</sequence>